<name>I3SPB9_MEDTR</name>
<dbReference type="AlphaFoldDB" id="I3SPB9"/>
<dbReference type="EMBL" id="BT142317">
    <property type="protein sequence ID" value="AFK42111.1"/>
    <property type="molecule type" value="mRNA"/>
</dbReference>
<sequence>MKRMIFCLFKSKICWFPLKKKKKKKKK</sequence>
<accession>I3SPB9</accession>
<organism evidence="1">
    <name type="scientific">Medicago truncatula</name>
    <name type="common">Barrel medic</name>
    <name type="synonym">Medicago tribuloides</name>
    <dbReference type="NCBI Taxonomy" id="3880"/>
    <lineage>
        <taxon>Eukaryota</taxon>
        <taxon>Viridiplantae</taxon>
        <taxon>Streptophyta</taxon>
        <taxon>Embryophyta</taxon>
        <taxon>Tracheophyta</taxon>
        <taxon>Spermatophyta</taxon>
        <taxon>Magnoliopsida</taxon>
        <taxon>eudicotyledons</taxon>
        <taxon>Gunneridae</taxon>
        <taxon>Pentapetalae</taxon>
        <taxon>rosids</taxon>
        <taxon>fabids</taxon>
        <taxon>Fabales</taxon>
        <taxon>Fabaceae</taxon>
        <taxon>Papilionoideae</taxon>
        <taxon>50 kb inversion clade</taxon>
        <taxon>NPAAA clade</taxon>
        <taxon>Hologalegina</taxon>
        <taxon>IRL clade</taxon>
        <taxon>Trifolieae</taxon>
        <taxon>Medicago</taxon>
    </lineage>
</organism>
<proteinExistence type="evidence at transcript level"/>
<protein>
    <submittedName>
        <fullName evidence="1">Uncharacterized protein</fullName>
    </submittedName>
</protein>
<evidence type="ECO:0000313" key="1">
    <source>
        <dbReference type="EMBL" id="AFK42111.1"/>
    </source>
</evidence>
<reference evidence="1" key="1">
    <citation type="submission" date="2012-05" db="EMBL/GenBank/DDBJ databases">
        <authorList>
            <person name="Krishnakumar V."/>
            <person name="Cheung F."/>
            <person name="Xiao Y."/>
            <person name="Chan A."/>
            <person name="Moskal W.A."/>
            <person name="Town C.D."/>
        </authorList>
    </citation>
    <scope>NUCLEOTIDE SEQUENCE</scope>
</reference>